<dbReference type="InterPro" id="IPR047685">
    <property type="entry name" value="CopC-like"/>
</dbReference>
<dbReference type="Proteomes" id="UP000622890">
    <property type="component" value="Unassembled WGS sequence"/>
</dbReference>
<dbReference type="GO" id="GO:0005507">
    <property type="term" value="F:copper ion binding"/>
    <property type="evidence" value="ECO:0007669"/>
    <property type="project" value="InterPro"/>
</dbReference>
<evidence type="ECO:0000313" key="10">
    <source>
        <dbReference type="Proteomes" id="UP000622890"/>
    </source>
</evidence>
<keyword evidence="3" id="KW-0479">Metal-binding</keyword>
<dbReference type="InterPro" id="IPR007348">
    <property type="entry name" value="CopC_dom"/>
</dbReference>
<evidence type="ECO:0000256" key="6">
    <source>
        <dbReference type="ARBA" id="ARBA00023008"/>
    </source>
</evidence>
<comment type="subcellular location">
    <subcellularLocation>
        <location evidence="1">Periplasm</location>
    </subcellularLocation>
</comment>
<dbReference type="AlphaFoldDB" id="A0A934W7G2"/>
<keyword evidence="4 7" id="KW-0732">Signal</keyword>
<evidence type="ECO:0000256" key="5">
    <source>
        <dbReference type="ARBA" id="ARBA00022764"/>
    </source>
</evidence>
<feature type="chain" id="PRO_5037159665" evidence="7">
    <location>
        <begin position="18"/>
        <end position="112"/>
    </location>
</feature>
<evidence type="ECO:0000259" key="8">
    <source>
        <dbReference type="Pfam" id="PF04234"/>
    </source>
</evidence>
<proteinExistence type="inferred from homology"/>
<dbReference type="InterPro" id="IPR014755">
    <property type="entry name" value="Cu-Rt/internalin_Ig-like"/>
</dbReference>
<dbReference type="SUPFAM" id="SSF81296">
    <property type="entry name" value="E set domains"/>
    <property type="match status" value="1"/>
</dbReference>
<dbReference type="GO" id="GO:0042597">
    <property type="term" value="C:periplasmic space"/>
    <property type="evidence" value="ECO:0007669"/>
    <property type="project" value="UniProtKB-SubCell"/>
</dbReference>
<organism evidence="9 10">
    <name type="scientific">Noviherbaspirillum pedocola</name>
    <dbReference type="NCBI Taxonomy" id="2801341"/>
    <lineage>
        <taxon>Bacteria</taxon>
        <taxon>Pseudomonadati</taxon>
        <taxon>Pseudomonadota</taxon>
        <taxon>Betaproteobacteria</taxon>
        <taxon>Burkholderiales</taxon>
        <taxon>Oxalobacteraceae</taxon>
        <taxon>Noviherbaspirillum</taxon>
    </lineage>
</organism>
<dbReference type="PANTHER" id="PTHR34820">
    <property type="entry name" value="INNER MEMBRANE PROTEIN YEBZ"/>
    <property type="match status" value="1"/>
</dbReference>
<dbReference type="GO" id="GO:0006825">
    <property type="term" value="P:copper ion transport"/>
    <property type="evidence" value="ECO:0007669"/>
    <property type="project" value="InterPro"/>
</dbReference>
<evidence type="ECO:0000256" key="1">
    <source>
        <dbReference type="ARBA" id="ARBA00004418"/>
    </source>
</evidence>
<keyword evidence="5" id="KW-0574">Periplasm</keyword>
<feature type="domain" description="CopC" evidence="8">
    <location>
        <begin position="16"/>
        <end position="111"/>
    </location>
</feature>
<evidence type="ECO:0000256" key="2">
    <source>
        <dbReference type="ARBA" id="ARBA00010509"/>
    </source>
</evidence>
<reference evidence="9" key="1">
    <citation type="submission" date="2021-01" db="EMBL/GenBank/DDBJ databases">
        <title>Genome sequence of strain Noviherbaspirillum sp. DKR-6.</title>
        <authorList>
            <person name="Chaudhary D.K."/>
        </authorList>
    </citation>
    <scope>NUCLEOTIDE SEQUENCE</scope>
    <source>
        <strain evidence="9">DKR-6</strain>
    </source>
</reference>
<evidence type="ECO:0000313" key="9">
    <source>
        <dbReference type="EMBL" id="MBK4734649.1"/>
    </source>
</evidence>
<dbReference type="PANTHER" id="PTHR34820:SF4">
    <property type="entry name" value="INNER MEMBRANE PROTEIN YEBZ"/>
    <property type="match status" value="1"/>
</dbReference>
<keyword evidence="6" id="KW-0186">Copper</keyword>
<dbReference type="NCBIfam" id="NF033814">
    <property type="entry name" value="copper_CopC"/>
    <property type="match status" value="1"/>
</dbReference>
<evidence type="ECO:0000256" key="7">
    <source>
        <dbReference type="SAM" id="SignalP"/>
    </source>
</evidence>
<evidence type="ECO:0000256" key="3">
    <source>
        <dbReference type="ARBA" id="ARBA00022723"/>
    </source>
</evidence>
<keyword evidence="10" id="KW-1185">Reference proteome</keyword>
<dbReference type="Gene3D" id="2.60.40.1220">
    <property type="match status" value="1"/>
</dbReference>
<evidence type="ECO:0000256" key="4">
    <source>
        <dbReference type="ARBA" id="ARBA00022729"/>
    </source>
</evidence>
<dbReference type="GO" id="GO:0046688">
    <property type="term" value="P:response to copper ion"/>
    <property type="evidence" value="ECO:0007669"/>
    <property type="project" value="InterPro"/>
</dbReference>
<comment type="similarity">
    <text evidence="2">Belongs to the CopC family.</text>
</comment>
<dbReference type="Pfam" id="PF04234">
    <property type="entry name" value="CopC"/>
    <property type="match status" value="1"/>
</dbReference>
<name>A0A934W7G2_9BURK</name>
<dbReference type="GO" id="GO:0005886">
    <property type="term" value="C:plasma membrane"/>
    <property type="evidence" value="ECO:0007669"/>
    <property type="project" value="TreeGrafter"/>
</dbReference>
<dbReference type="EMBL" id="JAEPBG010000003">
    <property type="protein sequence ID" value="MBK4734649.1"/>
    <property type="molecule type" value="Genomic_DNA"/>
</dbReference>
<gene>
    <name evidence="9" type="primary">copC</name>
    <name evidence="9" type="ORF">JJB74_08545</name>
</gene>
<sequence>MLFAATAMAGSSAWAHATLQSATPAKDAEVTSSPKEVTLQFNEHLESAFSNAKLVDSTGKEVTTQKATLDATDHSVMKLAVPALTPGQYKVEYVAVGHDGHRRKGDYSFTVK</sequence>
<dbReference type="InterPro" id="IPR032694">
    <property type="entry name" value="CopC/D"/>
</dbReference>
<comment type="caution">
    <text evidence="9">The sequence shown here is derived from an EMBL/GenBank/DDBJ whole genome shotgun (WGS) entry which is preliminary data.</text>
</comment>
<feature type="signal peptide" evidence="7">
    <location>
        <begin position="1"/>
        <end position="17"/>
    </location>
</feature>
<protein>
    <submittedName>
        <fullName evidence="9">Copper homeostasis periplasmic binding protein CopC</fullName>
    </submittedName>
</protein>
<dbReference type="InterPro" id="IPR014756">
    <property type="entry name" value="Ig_E-set"/>
</dbReference>
<accession>A0A934W7G2</accession>